<feature type="signal peptide" evidence="8">
    <location>
        <begin position="1"/>
        <end position="18"/>
    </location>
</feature>
<accession>A0A6H0XJB3</accession>
<evidence type="ECO:0000313" key="10">
    <source>
        <dbReference type="Proteomes" id="UP000503462"/>
    </source>
</evidence>
<dbReference type="OrthoDB" id="3039123at2759"/>
<keyword evidence="5 8" id="KW-0378">Hydrolase</keyword>
<feature type="chain" id="PRO_5026377961" description="Carboxylic ester hydrolase" evidence="8">
    <location>
        <begin position="19"/>
        <end position="596"/>
    </location>
</feature>
<evidence type="ECO:0000256" key="1">
    <source>
        <dbReference type="ARBA" id="ARBA00006249"/>
    </source>
</evidence>
<evidence type="ECO:0000256" key="4">
    <source>
        <dbReference type="ARBA" id="ARBA00022729"/>
    </source>
</evidence>
<name>A0A6H0XJB3_9PEZI</name>
<keyword evidence="6" id="KW-0106">Calcium</keyword>
<dbReference type="Pfam" id="PF07519">
    <property type="entry name" value="Tannase"/>
    <property type="match status" value="1"/>
</dbReference>
<keyword evidence="7" id="KW-1015">Disulfide bond</keyword>
<dbReference type="Proteomes" id="UP000503462">
    <property type="component" value="Chromosome 1"/>
</dbReference>
<reference evidence="9 10" key="1">
    <citation type="journal article" date="2016" name="Sci. Rep.">
        <title>Peltaster fructicola genome reveals evolution from an invasive phytopathogen to an ectophytic parasite.</title>
        <authorList>
            <person name="Xu C."/>
            <person name="Chen H."/>
            <person name="Gleason M.L."/>
            <person name="Xu J.R."/>
            <person name="Liu H."/>
            <person name="Zhang R."/>
            <person name="Sun G."/>
        </authorList>
    </citation>
    <scope>NUCLEOTIDE SEQUENCE [LARGE SCALE GENOMIC DNA]</scope>
    <source>
        <strain evidence="9 10">LNHT1506</strain>
    </source>
</reference>
<dbReference type="InterPro" id="IPR029058">
    <property type="entry name" value="AB_hydrolase_fold"/>
</dbReference>
<keyword evidence="10" id="KW-1185">Reference proteome</keyword>
<dbReference type="EC" id="3.1.1.-" evidence="8"/>
<keyword evidence="2" id="KW-0719">Serine esterase</keyword>
<evidence type="ECO:0000256" key="2">
    <source>
        <dbReference type="ARBA" id="ARBA00022487"/>
    </source>
</evidence>
<dbReference type="AlphaFoldDB" id="A0A6H0XJB3"/>
<dbReference type="SUPFAM" id="SSF53474">
    <property type="entry name" value="alpha/beta-Hydrolases"/>
    <property type="match status" value="1"/>
</dbReference>
<evidence type="ECO:0000256" key="8">
    <source>
        <dbReference type="RuleBase" id="RU361238"/>
    </source>
</evidence>
<evidence type="ECO:0000256" key="7">
    <source>
        <dbReference type="ARBA" id="ARBA00023157"/>
    </source>
</evidence>
<evidence type="ECO:0000256" key="5">
    <source>
        <dbReference type="ARBA" id="ARBA00022801"/>
    </source>
</evidence>
<comment type="similarity">
    <text evidence="1 8">Belongs to the tannase family.</text>
</comment>
<dbReference type="PANTHER" id="PTHR33938:SF7">
    <property type="entry name" value="CARBOXYLIC ESTER HYDROLASE"/>
    <property type="match status" value="1"/>
</dbReference>
<proteinExistence type="inferred from homology"/>
<gene>
    <name evidence="9" type="ORF">AMS68_000248</name>
</gene>
<evidence type="ECO:0000256" key="3">
    <source>
        <dbReference type="ARBA" id="ARBA00022723"/>
    </source>
</evidence>
<dbReference type="GO" id="GO:0030600">
    <property type="term" value="F:feruloyl esterase activity"/>
    <property type="evidence" value="ECO:0007669"/>
    <property type="project" value="UniProtKB-ARBA"/>
</dbReference>
<evidence type="ECO:0000256" key="6">
    <source>
        <dbReference type="ARBA" id="ARBA00022837"/>
    </source>
</evidence>
<sequence>MAPLLHAMLLGSTFLVSATYTASLADLCTVDNVQAALPADQEINGISFVSSITAANAVYNASLAGAGMGASTASTTTYSYCNITAQYTHTNKNDTVVVKYALPDPSSFASRFYTAGGGGYALSSSTTGGLPYGAASGATSAGYNAFSTDYDVAVLYGNGSINWDATHAFGYEALGEMTSIGKILTKNFYNTSGKIYTYFQGCSDGGRQGMSQVQRWGDLYDGVVAGAPAFRYAHQQVNHVFSSFVEYEQDYFPPPCALTKIVTETIKACDSLDGRTDGVVARSDLCQLNFDLSSLVGTSYYCAATTSSSLGFGFSNGGMRRRQMGGGSTTSSTPEQNGTITAQDIAVAQAIYDGLHNSNGERAYLSWQIASELTDAATTYNNATGQYELSITSLGGEFVAKFVQLLDIDNLTSFEGVTADTLVEWMNIAFHRYYDTLQTTFPDLTAFKANGGKLLHYHGESDSSVPAASSVHYWQSVRSIMSSGDCDDSDLSDWYQLYLIPGAAHCGSNTLQPGPYPTATQLMDTIIEWVENGSKPEHLNATVSSGTYANETQQLCQWPNRPLWASNSSSTFSCVYDQDSDDSWTYTFPAFKLPVY</sequence>
<evidence type="ECO:0000313" key="9">
    <source>
        <dbReference type="EMBL" id="QIW94730.1"/>
    </source>
</evidence>
<organism evidence="9 10">
    <name type="scientific">Peltaster fructicola</name>
    <dbReference type="NCBI Taxonomy" id="286661"/>
    <lineage>
        <taxon>Eukaryota</taxon>
        <taxon>Fungi</taxon>
        <taxon>Dikarya</taxon>
        <taxon>Ascomycota</taxon>
        <taxon>Pezizomycotina</taxon>
        <taxon>Dothideomycetes</taxon>
        <taxon>Dothideomycetes incertae sedis</taxon>
        <taxon>Peltaster</taxon>
    </lineage>
</organism>
<dbReference type="GO" id="GO:0046872">
    <property type="term" value="F:metal ion binding"/>
    <property type="evidence" value="ECO:0007669"/>
    <property type="project" value="UniProtKB-KW"/>
</dbReference>
<dbReference type="EMBL" id="CP051139">
    <property type="protein sequence ID" value="QIW94730.1"/>
    <property type="molecule type" value="Genomic_DNA"/>
</dbReference>
<dbReference type="InterPro" id="IPR011118">
    <property type="entry name" value="Tannase/feruloyl_esterase"/>
</dbReference>
<protein>
    <recommendedName>
        <fullName evidence="8">Carboxylic ester hydrolase</fullName>
        <ecNumber evidence="8">3.1.1.-</ecNumber>
    </recommendedName>
</protein>
<dbReference type="PANTHER" id="PTHR33938">
    <property type="entry name" value="FERULOYL ESTERASE B-RELATED"/>
    <property type="match status" value="1"/>
</dbReference>
<keyword evidence="4 8" id="KW-0732">Signal</keyword>
<keyword evidence="3" id="KW-0479">Metal-binding</keyword>